<name>U6SQD8_9BACI</name>
<protein>
    <submittedName>
        <fullName evidence="2">Uncharacterized protein</fullName>
    </submittedName>
</protein>
<gene>
    <name evidence="2" type="ORF">A33I_14210</name>
</gene>
<comment type="caution">
    <text evidence="2">The sequence shown here is derived from an EMBL/GenBank/DDBJ whole genome shotgun (WGS) entry which is preliminary data.</text>
</comment>
<keyword evidence="3" id="KW-1185">Reference proteome</keyword>
<dbReference type="Proteomes" id="UP000017170">
    <property type="component" value="Unassembled WGS sequence"/>
</dbReference>
<dbReference type="EMBL" id="ATAE01000031">
    <property type="protein sequence ID" value="ERN52841.1"/>
    <property type="molecule type" value="Genomic_DNA"/>
</dbReference>
<reference evidence="2 3" key="1">
    <citation type="journal article" date="2013" name="Genome Announc.">
        <title>Genome Sequence of the Extreme Obligate Alkaliphile Bacillus marmarensis Strain DSM 21297.</title>
        <authorList>
            <person name="Wernick D.G."/>
            <person name="Choi K.Y."/>
            <person name="Tat C.A."/>
            <person name="Lafontaine Rivera J.G."/>
            <person name="Liao J.C."/>
        </authorList>
    </citation>
    <scope>NUCLEOTIDE SEQUENCE [LARGE SCALE GENOMIC DNA]</scope>
    <source>
        <strain evidence="2 3">DSM 21297</strain>
    </source>
</reference>
<proteinExistence type="predicted"/>
<evidence type="ECO:0000313" key="3">
    <source>
        <dbReference type="Proteomes" id="UP000017170"/>
    </source>
</evidence>
<feature type="coiled-coil region" evidence="1">
    <location>
        <begin position="32"/>
        <end position="59"/>
    </location>
</feature>
<organism evidence="2 3">
    <name type="scientific">Alkalihalophilus marmarensis DSM 21297</name>
    <dbReference type="NCBI Taxonomy" id="1188261"/>
    <lineage>
        <taxon>Bacteria</taxon>
        <taxon>Bacillati</taxon>
        <taxon>Bacillota</taxon>
        <taxon>Bacilli</taxon>
        <taxon>Bacillales</taxon>
        <taxon>Bacillaceae</taxon>
        <taxon>Alkalihalophilus</taxon>
    </lineage>
</organism>
<evidence type="ECO:0000256" key="1">
    <source>
        <dbReference type="SAM" id="Coils"/>
    </source>
</evidence>
<keyword evidence="1" id="KW-0175">Coiled coil</keyword>
<dbReference type="AlphaFoldDB" id="U6SQD8"/>
<evidence type="ECO:0000313" key="2">
    <source>
        <dbReference type="EMBL" id="ERN52841.1"/>
    </source>
</evidence>
<sequence length="66" mass="7950">MGRKRVTSKSKRLFELMDNLHIYKEDMEYHVIKSRSNRLDNVEKNAKEIEAIAIEMQKLVKEMRRA</sequence>
<dbReference type="RefSeq" id="WP_022628473.1">
    <property type="nucleotide sequence ID" value="NZ_ATAE01000031.1"/>
</dbReference>
<dbReference type="PATRIC" id="fig|1188261.3.peg.2267"/>
<accession>U6SQD8</accession>